<dbReference type="Proteomes" id="UP000306985">
    <property type="component" value="Unassembled WGS sequence"/>
</dbReference>
<dbReference type="Gene3D" id="3.40.50.720">
    <property type="entry name" value="NAD(P)-binding Rossmann-like Domain"/>
    <property type="match status" value="1"/>
</dbReference>
<organism evidence="5 6">
    <name type="scientific">Nakamurella flava</name>
    <dbReference type="NCBI Taxonomy" id="2576308"/>
    <lineage>
        <taxon>Bacteria</taxon>
        <taxon>Bacillati</taxon>
        <taxon>Actinomycetota</taxon>
        <taxon>Actinomycetes</taxon>
        <taxon>Nakamurellales</taxon>
        <taxon>Nakamurellaceae</taxon>
        <taxon>Nakamurella</taxon>
    </lineage>
</organism>
<dbReference type="PANTHER" id="PTHR22604">
    <property type="entry name" value="OXIDOREDUCTASES"/>
    <property type="match status" value="1"/>
</dbReference>
<dbReference type="PANTHER" id="PTHR22604:SF105">
    <property type="entry name" value="TRANS-1,2-DIHYDROBENZENE-1,2-DIOL DEHYDROGENASE"/>
    <property type="match status" value="1"/>
</dbReference>
<dbReference type="SUPFAM" id="SSF51735">
    <property type="entry name" value="NAD(P)-binding Rossmann-fold domains"/>
    <property type="match status" value="1"/>
</dbReference>
<protein>
    <submittedName>
        <fullName evidence="5">Gfo/Idh/MocA family oxidoreductase</fullName>
    </submittedName>
</protein>
<evidence type="ECO:0000313" key="6">
    <source>
        <dbReference type="Proteomes" id="UP000306985"/>
    </source>
</evidence>
<dbReference type="Pfam" id="PF01408">
    <property type="entry name" value="GFO_IDH_MocA"/>
    <property type="match status" value="1"/>
</dbReference>
<dbReference type="InterPro" id="IPR055170">
    <property type="entry name" value="GFO_IDH_MocA-like_dom"/>
</dbReference>
<evidence type="ECO:0000259" key="3">
    <source>
        <dbReference type="Pfam" id="PF01408"/>
    </source>
</evidence>
<gene>
    <name evidence="5" type="ORF">FDO65_03830</name>
</gene>
<reference evidence="5 6" key="1">
    <citation type="submission" date="2019-05" db="EMBL/GenBank/DDBJ databases">
        <title>Nakamurella sp. N5BH11, whole genome shotgun sequence.</title>
        <authorList>
            <person name="Tuo L."/>
        </authorList>
    </citation>
    <scope>NUCLEOTIDE SEQUENCE [LARGE SCALE GENOMIC DNA]</scope>
    <source>
        <strain evidence="5 6">N5BH11</strain>
    </source>
</reference>
<dbReference type="RefSeq" id="WP_137448109.1">
    <property type="nucleotide sequence ID" value="NZ_SZZH01000001.1"/>
</dbReference>
<dbReference type="SUPFAM" id="SSF55347">
    <property type="entry name" value="Glyceraldehyde-3-phosphate dehydrogenase-like, C-terminal domain"/>
    <property type="match status" value="1"/>
</dbReference>
<dbReference type="InterPro" id="IPR050984">
    <property type="entry name" value="Gfo/Idh/MocA_domain"/>
</dbReference>
<dbReference type="InterPro" id="IPR036291">
    <property type="entry name" value="NAD(P)-bd_dom_sf"/>
</dbReference>
<keyword evidence="2" id="KW-0560">Oxidoreductase</keyword>
<dbReference type="GO" id="GO:0016491">
    <property type="term" value="F:oxidoreductase activity"/>
    <property type="evidence" value="ECO:0007669"/>
    <property type="project" value="UniProtKB-KW"/>
</dbReference>
<comment type="caution">
    <text evidence="5">The sequence shown here is derived from an EMBL/GenBank/DDBJ whole genome shotgun (WGS) entry which is preliminary data.</text>
</comment>
<name>A0A4U6QKY4_9ACTN</name>
<accession>A0A4U6QKY4</accession>
<dbReference type="AlphaFoldDB" id="A0A4U6QKY4"/>
<dbReference type="EMBL" id="SZZH01000001">
    <property type="protein sequence ID" value="TKV60806.1"/>
    <property type="molecule type" value="Genomic_DNA"/>
</dbReference>
<proteinExistence type="inferred from homology"/>
<evidence type="ECO:0000256" key="2">
    <source>
        <dbReference type="ARBA" id="ARBA00023002"/>
    </source>
</evidence>
<evidence type="ECO:0000256" key="1">
    <source>
        <dbReference type="ARBA" id="ARBA00010928"/>
    </source>
</evidence>
<evidence type="ECO:0000313" key="5">
    <source>
        <dbReference type="EMBL" id="TKV60806.1"/>
    </source>
</evidence>
<dbReference type="Gene3D" id="3.30.360.10">
    <property type="entry name" value="Dihydrodipicolinate Reductase, domain 2"/>
    <property type="match status" value="1"/>
</dbReference>
<dbReference type="InterPro" id="IPR000683">
    <property type="entry name" value="Gfo/Idh/MocA-like_OxRdtase_N"/>
</dbReference>
<feature type="domain" description="GFO/IDH/MocA-like oxidoreductase" evidence="4">
    <location>
        <begin position="136"/>
        <end position="256"/>
    </location>
</feature>
<sequence>MTAGGEPLRIGVLGAARISALSIVEPARLTGARLVAVAARDRGRAEAFAAEHGVERVLDGYADVLADPEVEVVYNPLANSLHAPWNIRALRAGKHVLSEKPSAGTADQARAVRDVVRQTGRTFMEGFHYRYHPVITRLHELLTTGEFGELRRVETVMEMPAPDDSDLRWQFDLAGGALMDLGCYSLHTHRELARFAGGPPQVVTARAGERAGHPGVDEWMTAELTFPSGATGTASCHMAADAFVMRHRVVGTRGEATIPDFIHPHEDDRLMIDTENGSRTEHLGTRSSYTYQLDAFTAAVRGGAAFATDADDAVATMELIDECYRLAGLPLRPTPGR</sequence>
<dbReference type="GO" id="GO:0000166">
    <property type="term" value="F:nucleotide binding"/>
    <property type="evidence" value="ECO:0007669"/>
    <property type="project" value="InterPro"/>
</dbReference>
<comment type="similarity">
    <text evidence="1">Belongs to the Gfo/Idh/MocA family.</text>
</comment>
<dbReference type="OrthoDB" id="179913at2"/>
<dbReference type="Pfam" id="PF22725">
    <property type="entry name" value="GFO_IDH_MocA_C3"/>
    <property type="match status" value="1"/>
</dbReference>
<keyword evidence="6" id="KW-1185">Reference proteome</keyword>
<evidence type="ECO:0000259" key="4">
    <source>
        <dbReference type="Pfam" id="PF22725"/>
    </source>
</evidence>
<feature type="domain" description="Gfo/Idh/MocA-like oxidoreductase N-terminal" evidence="3">
    <location>
        <begin position="8"/>
        <end position="127"/>
    </location>
</feature>